<proteinExistence type="predicted"/>
<evidence type="ECO:0000313" key="1">
    <source>
        <dbReference type="EMBL" id="CAL1403908.1"/>
    </source>
</evidence>
<dbReference type="EMBL" id="OZ034820">
    <property type="protein sequence ID" value="CAL1403908.1"/>
    <property type="molecule type" value="Genomic_DNA"/>
</dbReference>
<organism evidence="1 2">
    <name type="scientific">Linum trigynum</name>
    <dbReference type="NCBI Taxonomy" id="586398"/>
    <lineage>
        <taxon>Eukaryota</taxon>
        <taxon>Viridiplantae</taxon>
        <taxon>Streptophyta</taxon>
        <taxon>Embryophyta</taxon>
        <taxon>Tracheophyta</taxon>
        <taxon>Spermatophyta</taxon>
        <taxon>Magnoliopsida</taxon>
        <taxon>eudicotyledons</taxon>
        <taxon>Gunneridae</taxon>
        <taxon>Pentapetalae</taxon>
        <taxon>rosids</taxon>
        <taxon>fabids</taxon>
        <taxon>Malpighiales</taxon>
        <taxon>Linaceae</taxon>
        <taxon>Linum</taxon>
    </lineage>
</organism>
<accession>A0AAV2FZX0</accession>
<evidence type="ECO:0000313" key="2">
    <source>
        <dbReference type="Proteomes" id="UP001497516"/>
    </source>
</evidence>
<protein>
    <submittedName>
        <fullName evidence="1">Uncharacterized protein</fullName>
    </submittedName>
</protein>
<name>A0AAV2FZX0_9ROSI</name>
<sequence>MEWRMMEQTQLVKLNLKRNLKLLSVSIAVSNATNCSPPKTPLNPTMKRSININVLTSAAFASTALSQSSFSRSIRSRAVEPDGGVAGSGNGSLLHDAACLVAKLKKERDEARELLGQSKGSILVMATTTVAANVPTVANGEGLEDDDLAPPGNKLCPGISTDTISFFCGGSTQVISADTYRNYVVLAGDWSDHSVDYHLVFFYHTHSTCFYFRLGYSVLPNHYFHALPQASALYSSCRFQQVNCTTFMPSLSSLL</sequence>
<dbReference type="Proteomes" id="UP001497516">
    <property type="component" value="Chromosome 7"/>
</dbReference>
<keyword evidence="2" id="KW-1185">Reference proteome</keyword>
<gene>
    <name evidence="1" type="ORF">LTRI10_LOCUS43806</name>
</gene>
<reference evidence="1 2" key="1">
    <citation type="submission" date="2024-04" db="EMBL/GenBank/DDBJ databases">
        <authorList>
            <person name="Fracassetti M."/>
        </authorList>
    </citation>
    <scope>NUCLEOTIDE SEQUENCE [LARGE SCALE GENOMIC DNA]</scope>
</reference>
<dbReference type="AlphaFoldDB" id="A0AAV2FZX0"/>